<feature type="domain" description="ChrR-like cupin" evidence="1">
    <location>
        <begin position="115"/>
        <end position="201"/>
    </location>
</feature>
<sequence length="227" mass="24779">MTQRGHTLDDAWYLGYAAGSLASEAETVLVQSHVELNSDAQDRVEQLDRIGGVLLDRMPVGEALPFSADELLEMADRSDPLQAGESVSDEAANVPDALDGVNLPPALAQYLARSPARLKWEFLGPGLRKSILWRGKDGERLWLLKAQPGVAIPHHGHAGSELTLVLKGSFWDGDQEYRRGDVEEAHEDVEHDIRIGTGGECVCLALTQGKLRFESPLLTAFQVFTGL</sequence>
<keyword evidence="3" id="KW-1185">Reference proteome</keyword>
<dbReference type="InterPro" id="IPR014710">
    <property type="entry name" value="RmlC-like_jellyroll"/>
</dbReference>
<dbReference type="Pfam" id="PF12973">
    <property type="entry name" value="Cupin_7"/>
    <property type="match status" value="1"/>
</dbReference>
<dbReference type="eggNOG" id="COG3806">
    <property type="taxonomic scope" value="Bacteria"/>
</dbReference>
<organism evidence="2 3">
    <name type="scientific">Maricaulis maris (strain MCS10)</name>
    <name type="common">Caulobacter maris</name>
    <dbReference type="NCBI Taxonomy" id="394221"/>
    <lineage>
        <taxon>Bacteria</taxon>
        <taxon>Pseudomonadati</taxon>
        <taxon>Pseudomonadota</taxon>
        <taxon>Alphaproteobacteria</taxon>
        <taxon>Maricaulales</taxon>
        <taxon>Maricaulaceae</taxon>
        <taxon>Maricaulis</taxon>
    </lineage>
</organism>
<dbReference type="EMBL" id="CP000449">
    <property type="protein sequence ID" value="ABI64568.1"/>
    <property type="molecule type" value="Genomic_DNA"/>
</dbReference>
<dbReference type="AlphaFoldDB" id="Q0AT19"/>
<evidence type="ECO:0000259" key="1">
    <source>
        <dbReference type="Pfam" id="PF12973"/>
    </source>
</evidence>
<dbReference type="KEGG" id="mmr:Mmar10_0275"/>
<name>Q0AT19_MARMM</name>
<evidence type="ECO:0000313" key="2">
    <source>
        <dbReference type="EMBL" id="ABI64568.1"/>
    </source>
</evidence>
<dbReference type="RefSeq" id="WP_011642215.1">
    <property type="nucleotide sequence ID" value="NC_008347.1"/>
</dbReference>
<dbReference type="HOGENOM" id="CLU_090912_0_0_5"/>
<dbReference type="InterPro" id="IPR011051">
    <property type="entry name" value="RmlC_Cupin_sf"/>
</dbReference>
<dbReference type="InterPro" id="IPR041916">
    <property type="entry name" value="Anti_sigma_zinc_sf"/>
</dbReference>
<dbReference type="OrthoDB" id="2988517at2"/>
<dbReference type="SUPFAM" id="SSF51182">
    <property type="entry name" value="RmlC-like cupins"/>
    <property type="match status" value="1"/>
</dbReference>
<gene>
    <name evidence="2" type="ordered locus">Mmar10_0275</name>
</gene>
<dbReference type="InterPro" id="IPR025979">
    <property type="entry name" value="ChrR-like_cupin_dom"/>
</dbReference>
<dbReference type="STRING" id="394221.Mmar10_0275"/>
<protein>
    <submittedName>
        <fullName evidence="2">Anti-ECFsigma factor, ChrR</fullName>
    </submittedName>
</protein>
<reference evidence="2 3" key="1">
    <citation type="submission" date="2006-08" db="EMBL/GenBank/DDBJ databases">
        <title>Complete sequence of Maricaulis maris MCS10.</title>
        <authorList>
            <consortium name="US DOE Joint Genome Institute"/>
            <person name="Copeland A."/>
            <person name="Lucas S."/>
            <person name="Lapidus A."/>
            <person name="Barry K."/>
            <person name="Detter J.C."/>
            <person name="Glavina del Rio T."/>
            <person name="Hammon N."/>
            <person name="Israni S."/>
            <person name="Dalin E."/>
            <person name="Tice H."/>
            <person name="Pitluck S."/>
            <person name="Saunders E."/>
            <person name="Brettin T."/>
            <person name="Bruce D."/>
            <person name="Han C."/>
            <person name="Tapia R."/>
            <person name="Gilna P."/>
            <person name="Schmutz J."/>
            <person name="Larimer F."/>
            <person name="Land M."/>
            <person name="Hauser L."/>
            <person name="Kyrpides N."/>
            <person name="Mikhailova N."/>
            <person name="Viollier P."/>
            <person name="Stephens C."/>
            <person name="Richardson P."/>
        </authorList>
    </citation>
    <scope>NUCLEOTIDE SEQUENCE [LARGE SCALE GENOMIC DNA]</scope>
    <source>
        <strain evidence="2 3">MCS10</strain>
    </source>
</reference>
<dbReference type="InterPro" id="IPR012807">
    <property type="entry name" value="Anti-sigma_ChrR"/>
</dbReference>
<dbReference type="Proteomes" id="UP000001964">
    <property type="component" value="Chromosome"/>
</dbReference>
<accession>Q0AT19</accession>
<evidence type="ECO:0000313" key="3">
    <source>
        <dbReference type="Proteomes" id="UP000001964"/>
    </source>
</evidence>
<dbReference type="NCBIfam" id="TIGR02451">
    <property type="entry name" value="anti_sig_ChrR"/>
    <property type="match status" value="1"/>
</dbReference>
<dbReference type="Gene3D" id="1.10.10.1320">
    <property type="entry name" value="Anti-sigma factor, zinc-finger domain"/>
    <property type="match status" value="1"/>
</dbReference>
<dbReference type="CDD" id="cd20301">
    <property type="entry name" value="cupin_ChrR"/>
    <property type="match status" value="1"/>
</dbReference>
<proteinExistence type="predicted"/>
<dbReference type="Gene3D" id="2.60.120.10">
    <property type="entry name" value="Jelly Rolls"/>
    <property type="match status" value="1"/>
</dbReference>